<organism evidence="1 2">
    <name type="scientific">Nitrosospira multiformis</name>
    <dbReference type="NCBI Taxonomy" id="1231"/>
    <lineage>
        <taxon>Bacteria</taxon>
        <taxon>Pseudomonadati</taxon>
        <taxon>Pseudomonadota</taxon>
        <taxon>Betaproteobacteria</taxon>
        <taxon>Nitrosomonadales</taxon>
        <taxon>Nitrosomonadaceae</taxon>
        <taxon>Nitrosospira</taxon>
    </lineage>
</organism>
<sequence>MIHEVRGDILLSHAQVIAHAVAPHDRFREGLALSLRQR</sequence>
<dbReference type="InterPro" id="IPR043472">
    <property type="entry name" value="Macro_dom-like"/>
</dbReference>
<dbReference type="AlphaFoldDB" id="A0A1H8G9S2"/>
<evidence type="ECO:0000313" key="2">
    <source>
        <dbReference type="Proteomes" id="UP000183898"/>
    </source>
</evidence>
<dbReference type="SUPFAM" id="SSF52949">
    <property type="entry name" value="Macro domain-like"/>
    <property type="match status" value="1"/>
</dbReference>
<name>A0A1H8G9S2_9PROT</name>
<dbReference type="Proteomes" id="UP000183898">
    <property type="component" value="Unassembled WGS sequence"/>
</dbReference>
<accession>A0A1H8G9S2</accession>
<gene>
    <name evidence="1" type="ORF">SAMN05216404_104142</name>
</gene>
<evidence type="ECO:0000313" key="1">
    <source>
        <dbReference type="EMBL" id="SEN40742.1"/>
    </source>
</evidence>
<reference evidence="1 2" key="1">
    <citation type="submission" date="2016-10" db="EMBL/GenBank/DDBJ databases">
        <authorList>
            <person name="de Groot N.N."/>
        </authorList>
    </citation>
    <scope>NUCLEOTIDE SEQUENCE [LARGE SCALE GENOMIC DNA]</scope>
    <source>
        <strain evidence="1 2">Nl18</strain>
    </source>
</reference>
<dbReference type="EMBL" id="FOCT01000004">
    <property type="protein sequence ID" value="SEN40742.1"/>
    <property type="molecule type" value="Genomic_DNA"/>
</dbReference>
<protein>
    <submittedName>
        <fullName evidence="1">Uncharacterized protein</fullName>
    </submittedName>
</protein>
<proteinExistence type="predicted"/>